<organism evidence="2 3">
    <name type="scientific">Maribacter algarum</name>
    <name type="common">ex Zhang et al. 2020</name>
    <dbReference type="NCBI Taxonomy" id="2578118"/>
    <lineage>
        <taxon>Bacteria</taxon>
        <taxon>Pseudomonadati</taxon>
        <taxon>Bacteroidota</taxon>
        <taxon>Flavobacteriia</taxon>
        <taxon>Flavobacteriales</taxon>
        <taxon>Flavobacteriaceae</taxon>
        <taxon>Maribacter</taxon>
    </lineage>
</organism>
<evidence type="ECO:0000256" key="1">
    <source>
        <dbReference type="SAM" id="SignalP"/>
    </source>
</evidence>
<proteinExistence type="predicted"/>
<dbReference type="AlphaFoldDB" id="A0A5S3PQD6"/>
<evidence type="ECO:0008006" key="4">
    <source>
        <dbReference type="Google" id="ProtNLM"/>
    </source>
</evidence>
<keyword evidence="3" id="KW-1185">Reference proteome</keyword>
<feature type="signal peptide" evidence="1">
    <location>
        <begin position="1"/>
        <end position="20"/>
    </location>
</feature>
<comment type="caution">
    <text evidence="2">The sequence shown here is derived from an EMBL/GenBank/DDBJ whole genome shotgun (WGS) entry which is preliminary data.</text>
</comment>
<dbReference type="RefSeq" id="WP_138657930.1">
    <property type="nucleotide sequence ID" value="NZ_VATY01000002.1"/>
</dbReference>
<gene>
    <name evidence="2" type="ORF">FEE95_10650</name>
</gene>
<dbReference type="SUPFAM" id="SSF63825">
    <property type="entry name" value="YWTD domain"/>
    <property type="match status" value="1"/>
</dbReference>
<protein>
    <recommendedName>
        <fullName evidence="4">Lipoprotein</fullName>
    </recommendedName>
</protein>
<evidence type="ECO:0000313" key="2">
    <source>
        <dbReference type="EMBL" id="TMM56946.1"/>
    </source>
</evidence>
<reference evidence="2 3" key="1">
    <citation type="submission" date="2019-05" db="EMBL/GenBank/DDBJ databases">
        <authorList>
            <person name="Zhang J.-Y."/>
            <person name="Feg X."/>
            <person name="Du Z.-J."/>
        </authorList>
    </citation>
    <scope>NUCLEOTIDE SEQUENCE [LARGE SCALE GENOMIC DNA]</scope>
    <source>
        <strain evidence="2 3">RZ26</strain>
    </source>
</reference>
<dbReference type="OrthoDB" id="1412258at2"/>
<evidence type="ECO:0000313" key="3">
    <source>
        <dbReference type="Proteomes" id="UP000310314"/>
    </source>
</evidence>
<feature type="chain" id="PRO_5024451896" description="Lipoprotein" evidence="1">
    <location>
        <begin position="21"/>
        <end position="378"/>
    </location>
</feature>
<accession>A0A5S3PQD6</accession>
<dbReference type="Proteomes" id="UP000310314">
    <property type="component" value="Unassembled WGS sequence"/>
</dbReference>
<sequence>MKTYTTFCAILLLVFFSCSKSDNGPGDGDKNEDTSIDADYVTLLSKDGLIKPQLLNANAEVITLNPAESALTEKPIPDYSYVDRSYFLQYHKDGNCGGQVTKHDFKSDTTTDIPVFTDLNDCNLSATALAKYDDSLFISYVVTNLGSFDYLVRVIDLNSSDFSYTDVTLGQKPVDLTIANNRLFILTLDELITDENSLSVMDMSSNELIHEMDLGYSVRRIFTDVQDNVIVSYDELHTTLNSATMAFEYTQYDGVTSPNFANSKSSNFDLSGRLFYPMDPGSNSAYPLVPAIYDFSKKLVVLYAFENFLTEAKRNFEYEIETTTAVGYDEKNGLMLIGYKKMNGAVKEGGLLRIKLKPEPAFVDNIDLDGVPVELIMN</sequence>
<keyword evidence="1" id="KW-0732">Signal</keyword>
<dbReference type="EMBL" id="VATY01000002">
    <property type="protein sequence ID" value="TMM56946.1"/>
    <property type="molecule type" value="Genomic_DNA"/>
</dbReference>
<name>A0A5S3PQD6_9FLAO</name>
<dbReference type="PROSITE" id="PS51257">
    <property type="entry name" value="PROKAR_LIPOPROTEIN"/>
    <property type="match status" value="1"/>
</dbReference>